<dbReference type="NCBIfam" id="TIGR01777">
    <property type="entry name" value="yfcH"/>
    <property type="match status" value="1"/>
</dbReference>
<dbReference type="PANTHER" id="PTHR11092:SF0">
    <property type="entry name" value="EPIMERASE FAMILY PROTEIN SDR39U1"/>
    <property type="match status" value="1"/>
</dbReference>
<dbReference type="PANTHER" id="PTHR11092">
    <property type="entry name" value="SUGAR NUCLEOTIDE EPIMERASE RELATED"/>
    <property type="match status" value="1"/>
</dbReference>
<dbReference type="InterPro" id="IPR013549">
    <property type="entry name" value="DUF1731"/>
</dbReference>
<dbReference type="InterPro" id="IPR001509">
    <property type="entry name" value="Epimerase_deHydtase"/>
</dbReference>
<feature type="domain" description="NAD-dependent epimerase/dehydratase" evidence="2">
    <location>
        <begin position="3"/>
        <end position="212"/>
    </location>
</feature>
<dbReference type="Pfam" id="PF08338">
    <property type="entry name" value="DUF1731"/>
    <property type="match status" value="1"/>
</dbReference>
<dbReference type="Pfam" id="PF01370">
    <property type="entry name" value="Epimerase"/>
    <property type="match status" value="1"/>
</dbReference>
<dbReference type="STRING" id="394193.SAMN04489732_1409"/>
<gene>
    <name evidence="4" type="ORF">SAMN04489732_1409</name>
</gene>
<dbReference type="CDD" id="cd05242">
    <property type="entry name" value="SDR_a8"/>
    <property type="match status" value="1"/>
</dbReference>
<keyword evidence="5" id="KW-1185">Reference proteome</keyword>
<accession>A0A1H8YQ52</accession>
<evidence type="ECO:0008006" key="6">
    <source>
        <dbReference type="Google" id="ProtNLM"/>
    </source>
</evidence>
<evidence type="ECO:0000259" key="2">
    <source>
        <dbReference type="Pfam" id="PF01370"/>
    </source>
</evidence>
<evidence type="ECO:0000259" key="3">
    <source>
        <dbReference type="Pfam" id="PF08338"/>
    </source>
</evidence>
<name>A0A1H8YQ52_9PSEU</name>
<sequence length="294" mass="30881">MRVLIAGSGGLIGTALAVRLRTSGHDVLRLVRRDARAADERGWDPPSARIDEGAFTGVDAVVNLCGAPLLPGRWSAMRKQVLLDSRVEPTEVLAEAVAEHGVGVLVNGSAVGYYGNGGSTVLDETSPAGQGFLAELCTAWESATAPATASGARVVSVRTGLVLSRQGGLMALLRPLFKLALGARLGDGRQFMSWISLDDQVGALLHALTRDDLSGPVNLTGPAPVSNTEFTRALSRAVHRPAPWMAPGFALKLALGQAAEEMALFGQRAVPRELERAGYTFRHETLETALAAAT</sequence>
<organism evidence="4 5">
    <name type="scientific">Amycolatopsis saalfeldensis</name>
    <dbReference type="NCBI Taxonomy" id="394193"/>
    <lineage>
        <taxon>Bacteria</taxon>
        <taxon>Bacillati</taxon>
        <taxon>Actinomycetota</taxon>
        <taxon>Actinomycetes</taxon>
        <taxon>Pseudonocardiales</taxon>
        <taxon>Pseudonocardiaceae</taxon>
        <taxon>Amycolatopsis</taxon>
    </lineage>
</organism>
<comment type="similarity">
    <text evidence="1">Belongs to the NAD(P)-dependent epimerase/dehydratase family. SDR39U1 subfamily.</text>
</comment>
<dbReference type="InterPro" id="IPR036291">
    <property type="entry name" value="NAD(P)-bd_dom_sf"/>
</dbReference>
<dbReference type="EMBL" id="FOEF01000040">
    <property type="protein sequence ID" value="SEP54213.1"/>
    <property type="molecule type" value="Genomic_DNA"/>
</dbReference>
<dbReference type="InterPro" id="IPR010099">
    <property type="entry name" value="SDR39U1"/>
</dbReference>
<reference evidence="4 5" key="1">
    <citation type="submission" date="2016-10" db="EMBL/GenBank/DDBJ databases">
        <authorList>
            <person name="de Groot N.N."/>
        </authorList>
    </citation>
    <scope>NUCLEOTIDE SEQUENCE [LARGE SCALE GENOMIC DNA]</scope>
    <source>
        <strain evidence="4 5">DSM 44993</strain>
    </source>
</reference>
<dbReference type="OrthoDB" id="9801773at2"/>
<evidence type="ECO:0000313" key="4">
    <source>
        <dbReference type="EMBL" id="SEP54213.1"/>
    </source>
</evidence>
<dbReference type="Proteomes" id="UP000198582">
    <property type="component" value="Unassembled WGS sequence"/>
</dbReference>
<evidence type="ECO:0000313" key="5">
    <source>
        <dbReference type="Proteomes" id="UP000198582"/>
    </source>
</evidence>
<dbReference type="SUPFAM" id="SSF51735">
    <property type="entry name" value="NAD(P)-binding Rossmann-fold domains"/>
    <property type="match status" value="1"/>
</dbReference>
<dbReference type="AlphaFoldDB" id="A0A1H8YQ52"/>
<dbReference type="Gene3D" id="3.40.50.720">
    <property type="entry name" value="NAD(P)-binding Rossmann-like Domain"/>
    <property type="match status" value="1"/>
</dbReference>
<feature type="domain" description="DUF1731" evidence="3">
    <location>
        <begin position="246"/>
        <end position="292"/>
    </location>
</feature>
<proteinExistence type="inferred from homology"/>
<evidence type="ECO:0000256" key="1">
    <source>
        <dbReference type="ARBA" id="ARBA00009353"/>
    </source>
</evidence>
<dbReference type="RefSeq" id="WP_091629360.1">
    <property type="nucleotide sequence ID" value="NZ_FOEF01000040.1"/>
</dbReference>
<protein>
    <recommendedName>
        <fullName evidence="6">TIGR01777 family protein</fullName>
    </recommendedName>
</protein>